<evidence type="ECO:0000313" key="2">
    <source>
        <dbReference type="EMBL" id="RPA92746.1"/>
    </source>
</evidence>
<feature type="region of interest" description="Disordered" evidence="1">
    <location>
        <begin position="26"/>
        <end position="53"/>
    </location>
</feature>
<protein>
    <submittedName>
        <fullName evidence="2">Uncharacterized protein</fullName>
    </submittedName>
</protein>
<dbReference type="Proteomes" id="UP000276215">
    <property type="component" value="Unassembled WGS sequence"/>
</dbReference>
<dbReference type="EMBL" id="ML120466">
    <property type="protein sequence ID" value="RPA92746.1"/>
    <property type="molecule type" value="Genomic_DNA"/>
</dbReference>
<gene>
    <name evidence="2" type="ORF">L873DRAFT_1817159</name>
</gene>
<evidence type="ECO:0000313" key="3">
    <source>
        <dbReference type="Proteomes" id="UP000276215"/>
    </source>
</evidence>
<organism evidence="2 3">
    <name type="scientific">Choiromyces venosus 120613-1</name>
    <dbReference type="NCBI Taxonomy" id="1336337"/>
    <lineage>
        <taxon>Eukaryota</taxon>
        <taxon>Fungi</taxon>
        <taxon>Dikarya</taxon>
        <taxon>Ascomycota</taxon>
        <taxon>Pezizomycotina</taxon>
        <taxon>Pezizomycetes</taxon>
        <taxon>Pezizales</taxon>
        <taxon>Tuberaceae</taxon>
        <taxon>Choiromyces</taxon>
    </lineage>
</organism>
<accession>A0A3N4J3M7</accession>
<sequence>MVQRCSLSNTQPYLLRVFTRKCLEGLGTGNQSTSSVSRNNREYQRQLRRSGIN</sequence>
<reference evidence="2 3" key="1">
    <citation type="journal article" date="2018" name="Nat. Ecol. Evol.">
        <title>Pezizomycetes genomes reveal the molecular basis of ectomycorrhizal truffle lifestyle.</title>
        <authorList>
            <person name="Murat C."/>
            <person name="Payen T."/>
            <person name="Noel B."/>
            <person name="Kuo A."/>
            <person name="Morin E."/>
            <person name="Chen J."/>
            <person name="Kohler A."/>
            <person name="Krizsan K."/>
            <person name="Balestrini R."/>
            <person name="Da Silva C."/>
            <person name="Montanini B."/>
            <person name="Hainaut M."/>
            <person name="Levati E."/>
            <person name="Barry K.W."/>
            <person name="Belfiori B."/>
            <person name="Cichocki N."/>
            <person name="Clum A."/>
            <person name="Dockter R.B."/>
            <person name="Fauchery L."/>
            <person name="Guy J."/>
            <person name="Iotti M."/>
            <person name="Le Tacon F."/>
            <person name="Lindquist E.A."/>
            <person name="Lipzen A."/>
            <person name="Malagnac F."/>
            <person name="Mello A."/>
            <person name="Molinier V."/>
            <person name="Miyauchi S."/>
            <person name="Poulain J."/>
            <person name="Riccioni C."/>
            <person name="Rubini A."/>
            <person name="Sitrit Y."/>
            <person name="Splivallo R."/>
            <person name="Traeger S."/>
            <person name="Wang M."/>
            <person name="Zifcakova L."/>
            <person name="Wipf D."/>
            <person name="Zambonelli A."/>
            <person name="Paolocci F."/>
            <person name="Nowrousian M."/>
            <person name="Ottonello S."/>
            <person name="Baldrian P."/>
            <person name="Spatafora J.W."/>
            <person name="Henrissat B."/>
            <person name="Nagy L.G."/>
            <person name="Aury J.M."/>
            <person name="Wincker P."/>
            <person name="Grigoriev I.V."/>
            <person name="Bonfante P."/>
            <person name="Martin F.M."/>
        </authorList>
    </citation>
    <scope>NUCLEOTIDE SEQUENCE [LARGE SCALE GENOMIC DNA]</scope>
    <source>
        <strain evidence="2 3">120613-1</strain>
    </source>
</reference>
<name>A0A3N4J3M7_9PEZI</name>
<evidence type="ECO:0000256" key="1">
    <source>
        <dbReference type="SAM" id="MobiDB-lite"/>
    </source>
</evidence>
<proteinExistence type="predicted"/>
<feature type="compositionally biased region" description="Polar residues" evidence="1">
    <location>
        <begin position="29"/>
        <end position="38"/>
    </location>
</feature>
<keyword evidence="3" id="KW-1185">Reference proteome</keyword>
<dbReference type="AlphaFoldDB" id="A0A3N4J3M7"/>